<evidence type="ECO:0000313" key="3">
    <source>
        <dbReference type="EMBL" id="KAH9827034.1"/>
    </source>
</evidence>
<reference evidence="3 4" key="1">
    <citation type="journal article" date="2018" name="IMA Fungus">
        <title>IMA Genome-F 10: Nine draft genome sequences of Claviceps purpurea s.lat., including C. arundinis, C. humidiphila, and C. cf. spartinae, pseudomolecules for the pitch canker pathogen Fusarium circinatum, draft genome of Davidsoniella eucalypti, Grosmannia galeiformis, Quambalaria eucalypti, and Teratosphaeria destructans.</title>
        <authorList>
            <person name="Wingfield B.D."/>
            <person name="Liu M."/>
            <person name="Nguyen H.D."/>
            <person name="Lane F.A."/>
            <person name="Morgan S.W."/>
            <person name="De Vos L."/>
            <person name="Wilken P.M."/>
            <person name="Duong T.A."/>
            <person name="Aylward J."/>
            <person name="Coetzee M.P."/>
            <person name="Dadej K."/>
            <person name="De Beer Z.W."/>
            <person name="Findlay W."/>
            <person name="Havenga M."/>
            <person name="Kolarik M."/>
            <person name="Menzies J.G."/>
            <person name="Naidoo K."/>
            <person name="Pochopski O."/>
            <person name="Shoukouhi P."/>
            <person name="Santana Q.C."/>
            <person name="Seifert K.A."/>
            <person name="Soal N."/>
            <person name="Steenkamp E.T."/>
            <person name="Tatham C.T."/>
            <person name="van der Nest M.A."/>
            <person name="Wingfield M.J."/>
        </authorList>
    </citation>
    <scope>NUCLEOTIDE SEQUENCE [LARGE SCALE GENOMIC DNA]</scope>
    <source>
        <strain evidence="3">CMW44962</strain>
    </source>
</reference>
<sequence>MADSQPTPPPDVPNEAGSPPTDDPGNELTVSEDDDQTTIDKKIRHFWSVKCRQEGKSLGQLWEERRPIAEESSELVAVLGRMAAAQERALSRHWSYLVIAIAAFIALLPWAVLLPLTMTGTPSLCHHSQHEALTSQYWHRFAAPAYSRDPNLHVLNPSTPALDQWSMLASFVRRDPRWEEEALRARLPERYMLLQQAIGHAGSIMTNLTEAGGHHQQEEYDEALSSHQTRHASRVSGTVLERARMRLYIQPPAVRPRRNGSEEDVRVMTDFRDVAEELDSLLDIAGLELRGMVPLAER</sequence>
<gene>
    <name evidence="3" type="ORF">Tdes44962_MAKER03141</name>
</gene>
<dbReference type="EMBL" id="RIBY02001923">
    <property type="protein sequence ID" value="KAH9827034.1"/>
    <property type="molecule type" value="Genomic_DNA"/>
</dbReference>
<keyword evidence="2" id="KW-0472">Membrane</keyword>
<evidence type="ECO:0000313" key="4">
    <source>
        <dbReference type="Proteomes" id="UP001138500"/>
    </source>
</evidence>
<evidence type="ECO:0000256" key="1">
    <source>
        <dbReference type="SAM" id="MobiDB-lite"/>
    </source>
</evidence>
<accession>A0A9W7W261</accession>
<feature type="region of interest" description="Disordered" evidence="1">
    <location>
        <begin position="1"/>
        <end position="35"/>
    </location>
</feature>
<keyword evidence="2" id="KW-0812">Transmembrane</keyword>
<feature type="compositionally biased region" description="Pro residues" evidence="1">
    <location>
        <begin position="1"/>
        <end position="12"/>
    </location>
</feature>
<name>A0A9W7W261_9PEZI</name>
<dbReference type="AlphaFoldDB" id="A0A9W7W261"/>
<feature type="transmembrane region" description="Helical" evidence="2">
    <location>
        <begin position="96"/>
        <end position="118"/>
    </location>
</feature>
<keyword evidence="2" id="KW-1133">Transmembrane helix</keyword>
<reference evidence="3 4" key="2">
    <citation type="journal article" date="2021" name="Curr. Genet.">
        <title>Genetic response to nitrogen starvation in the aggressive Eucalyptus foliar pathogen Teratosphaeria destructans.</title>
        <authorList>
            <person name="Havenga M."/>
            <person name="Wingfield B.D."/>
            <person name="Wingfield M.J."/>
            <person name="Dreyer L.L."/>
            <person name="Roets F."/>
            <person name="Aylward J."/>
        </authorList>
    </citation>
    <scope>NUCLEOTIDE SEQUENCE [LARGE SCALE GENOMIC DNA]</scope>
    <source>
        <strain evidence="3">CMW44962</strain>
    </source>
</reference>
<protein>
    <submittedName>
        <fullName evidence="3">Uncharacterized protein</fullName>
    </submittedName>
</protein>
<proteinExistence type="predicted"/>
<organism evidence="3 4">
    <name type="scientific">Teratosphaeria destructans</name>
    <dbReference type="NCBI Taxonomy" id="418781"/>
    <lineage>
        <taxon>Eukaryota</taxon>
        <taxon>Fungi</taxon>
        <taxon>Dikarya</taxon>
        <taxon>Ascomycota</taxon>
        <taxon>Pezizomycotina</taxon>
        <taxon>Dothideomycetes</taxon>
        <taxon>Dothideomycetidae</taxon>
        <taxon>Mycosphaerellales</taxon>
        <taxon>Teratosphaeriaceae</taxon>
        <taxon>Teratosphaeria</taxon>
    </lineage>
</organism>
<comment type="caution">
    <text evidence="3">The sequence shown here is derived from an EMBL/GenBank/DDBJ whole genome shotgun (WGS) entry which is preliminary data.</text>
</comment>
<keyword evidence="4" id="KW-1185">Reference proteome</keyword>
<evidence type="ECO:0000256" key="2">
    <source>
        <dbReference type="SAM" id="Phobius"/>
    </source>
</evidence>
<dbReference type="Proteomes" id="UP001138500">
    <property type="component" value="Unassembled WGS sequence"/>
</dbReference>